<organism evidence="17 18">
    <name type="scientific">Arthroderma otae (strain ATCC MYA-4605 / CBS 113480)</name>
    <name type="common">Microsporum canis</name>
    <dbReference type="NCBI Taxonomy" id="554155"/>
    <lineage>
        <taxon>Eukaryota</taxon>
        <taxon>Fungi</taxon>
        <taxon>Dikarya</taxon>
        <taxon>Ascomycota</taxon>
        <taxon>Pezizomycotina</taxon>
        <taxon>Eurotiomycetes</taxon>
        <taxon>Eurotiomycetidae</taxon>
        <taxon>Onygenales</taxon>
        <taxon>Arthrodermataceae</taxon>
        <taxon>Microsporum</taxon>
    </lineage>
</organism>
<dbReference type="InterPro" id="IPR001002">
    <property type="entry name" value="Chitin-bd_1"/>
</dbReference>
<dbReference type="GO" id="GO:0008843">
    <property type="term" value="F:endochitinase activity"/>
    <property type="evidence" value="ECO:0007669"/>
    <property type="project" value="UniProtKB-EC"/>
</dbReference>
<keyword evidence="10" id="KW-0624">Polysaccharide degradation</keyword>
<dbReference type="Pfam" id="PF00704">
    <property type="entry name" value="Glyco_hydro_18"/>
    <property type="match status" value="1"/>
</dbReference>
<name>C5FN50_ARTOC</name>
<reference evidence="18" key="1">
    <citation type="journal article" date="2012" name="MBio">
        <title>Comparative genome analysis of Trichophyton rubrum and related dermatophytes reveals candidate genes involved in infection.</title>
        <authorList>
            <person name="Martinez D.A."/>
            <person name="Oliver B.G."/>
            <person name="Graeser Y."/>
            <person name="Goldberg J.M."/>
            <person name="Li W."/>
            <person name="Martinez-Rossi N.M."/>
            <person name="Monod M."/>
            <person name="Shelest E."/>
            <person name="Barton R.C."/>
            <person name="Birch E."/>
            <person name="Brakhage A.A."/>
            <person name="Chen Z."/>
            <person name="Gurr S.J."/>
            <person name="Heiman D."/>
            <person name="Heitman J."/>
            <person name="Kosti I."/>
            <person name="Rossi A."/>
            <person name="Saif S."/>
            <person name="Samalova M."/>
            <person name="Saunders C.W."/>
            <person name="Shea T."/>
            <person name="Summerbell R.C."/>
            <person name="Xu J."/>
            <person name="Young S."/>
            <person name="Zeng Q."/>
            <person name="Birren B.W."/>
            <person name="Cuomo C.A."/>
            <person name="White T.C."/>
        </authorList>
    </citation>
    <scope>NUCLEOTIDE SEQUENCE [LARGE SCALE GENOMIC DNA]</scope>
    <source>
        <strain evidence="18">ATCC MYA-4605 / CBS 113480</strain>
    </source>
</reference>
<dbReference type="GeneID" id="9224437"/>
<evidence type="ECO:0000313" key="18">
    <source>
        <dbReference type="Proteomes" id="UP000002035"/>
    </source>
</evidence>
<dbReference type="Gene3D" id="3.30.60.10">
    <property type="entry name" value="Endochitinase-like"/>
    <property type="match status" value="1"/>
</dbReference>
<feature type="domain" description="Chitin-binding type-1" evidence="15">
    <location>
        <begin position="64"/>
        <end position="101"/>
    </location>
</feature>
<dbReference type="InterPro" id="IPR050314">
    <property type="entry name" value="Glycosyl_Hydrlase_18"/>
</dbReference>
<keyword evidence="9 12" id="KW-0326">Glycosidase</keyword>
<dbReference type="EC" id="3.2.1.14" evidence="3"/>
<dbReference type="PANTHER" id="PTHR11177:SF402">
    <property type="entry name" value="CHITINASE"/>
    <property type="match status" value="1"/>
</dbReference>
<dbReference type="PROSITE" id="PS00026">
    <property type="entry name" value="CHIT_BIND_I_1"/>
    <property type="match status" value="1"/>
</dbReference>
<dbReference type="VEuPathDB" id="FungiDB:MCYG_04105"/>
<proteinExistence type="inferred from homology"/>
<evidence type="ECO:0000256" key="8">
    <source>
        <dbReference type="ARBA" id="ARBA00023277"/>
    </source>
</evidence>
<dbReference type="eggNOG" id="KOG2806">
    <property type="taxonomic scope" value="Eukaryota"/>
</dbReference>
<dbReference type="HOGENOM" id="CLU_008176_0_0_1"/>
<evidence type="ECO:0000313" key="17">
    <source>
        <dbReference type="EMBL" id="EEQ31286.1"/>
    </source>
</evidence>
<dbReference type="PANTHER" id="PTHR11177">
    <property type="entry name" value="CHITINASE"/>
    <property type="match status" value="1"/>
</dbReference>
<evidence type="ECO:0000259" key="16">
    <source>
        <dbReference type="PROSITE" id="PS51910"/>
    </source>
</evidence>
<dbReference type="InterPro" id="IPR017853">
    <property type="entry name" value="GH"/>
</dbReference>
<dbReference type="InterPro" id="IPR011583">
    <property type="entry name" value="Chitinase_II/V-like_cat"/>
</dbReference>
<dbReference type="SUPFAM" id="SSF54556">
    <property type="entry name" value="Chitinase insertion domain"/>
    <property type="match status" value="1"/>
</dbReference>
<keyword evidence="7" id="KW-0843">Virulence</keyword>
<dbReference type="PROSITE" id="PS50941">
    <property type="entry name" value="CHIT_BIND_I_2"/>
    <property type="match status" value="1"/>
</dbReference>
<dbReference type="GO" id="GO:0000272">
    <property type="term" value="P:polysaccharide catabolic process"/>
    <property type="evidence" value="ECO:0007669"/>
    <property type="project" value="UniProtKB-KW"/>
</dbReference>
<dbReference type="OMA" id="PWTHLYY"/>
<evidence type="ECO:0000256" key="13">
    <source>
        <dbReference type="SAM" id="MobiDB-lite"/>
    </source>
</evidence>
<feature type="disulfide bond" evidence="11">
    <location>
        <begin position="95"/>
        <end position="99"/>
    </location>
</feature>
<dbReference type="Pfam" id="PF00187">
    <property type="entry name" value="Chitin_bind_1"/>
    <property type="match status" value="1"/>
</dbReference>
<feature type="region of interest" description="Disordered" evidence="13">
    <location>
        <begin position="898"/>
        <end position="917"/>
    </location>
</feature>
<keyword evidence="18" id="KW-1185">Reference proteome</keyword>
<keyword evidence="4 11" id="KW-0147">Chitin-binding</keyword>
<dbReference type="Gene3D" id="3.10.50.10">
    <property type="match status" value="1"/>
</dbReference>
<comment type="catalytic activity">
    <reaction evidence="1">
        <text>Random endo-hydrolysis of N-acetyl-beta-D-glucosaminide (1-&gt;4)-beta-linkages in chitin and chitodextrins.</text>
        <dbReference type="EC" id="3.2.1.14"/>
    </reaction>
</comment>
<keyword evidence="5 12" id="KW-0378">Hydrolase</keyword>
<keyword evidence="6" id="KW-0146">Chitin degradation</keyword>
<comment type="similarity">
    <text evidence="2">Belongs to the glycosyl hydrolase 18 family. Chitinase class V subfamily.</text>
</comment>
<protein>
    <recommendedName>
        <fullName evidence="3">chitinase</fullName>
        <ecNumber evidence="3">3.2.1.14</ecNumber>
    </recommendedName>
</protein>
<gene>
    <name evidence="17" type="ORF">MCYG_04105</name>
</gene>
<keyword evidence="11" id="KW-1015">Disulfide bond</keyword>
<feature type="signal peptide" evidence="14">
    <location>
        <begin position="1"/>
        <end position="22"/>
    </location>
</feature>
<feature type="disulfide bond" evidence="11">
    <location>
        <begin position="77"/>
        <end position="91"/>
    </location>
</feature>
<dbReference type="Gene3D" id="3.20.20.80">
    <property type="entry name" value="Glycosidases"/>
    <property type="match status" value="1"/>
</dbReference>
<dbReference type="InterPro" id="IPR001579">
    <property type="entry name" value="Glyco_hydro_18_chit_AS"/>
</dbReference>
<evidence type="ECO:0000256" key="11">
    <source>
        <dbReference type="PROSITE-ProRule" id="PRU00261"/>
    </source>
</evidence>
<feature type="disulfide bond" evidence="11">
    <location>
        <begin position="72"/>
        <end position="84"/>
    </location>
</feature>
<evidence type="ECO:0000256" key="14">
    <source>
        <dbReference type="SAM" id="SignalP"/>
    </source>
</evidence>
<dbReference type="InterPro" id="IPR001223">
    <property type="entry name" value="Glyco_hydro18_cat"/>
</dbReference>
<comment type="caution">
    <text evidence="11">Lacks conserved residue(s) required for the propagation of feature annotation.</text>
</comment>
<evidence type="ECO:0000256" key="1">
    <source>
        <dbReference type="ARBA" id="ARBA00000822"/>
    </source>
</evidence>
<dbReference type="STRING" id="554155.C5FN50"/>
<evidence type="ECO:0000256" key="2">
    <source>
        <dbReference type="ARBA" id="ARBA00008682"/>
    </source>
</evidence>
<feature type="domain" description="GH18" evidence="16">
    <location>
        <begin position="118"/>
        <end position="460"/>
    </location>
</feature>
<evidence type="ECO:0000259" key="15">
    <source>
        <dbReference type="PROSITE" id="PS50941"/>
    </source>
</evidence>
<dbReference type="Proteomes" id="UP000002035">
    <property type="component" value="Unassembled WGS sequence"/>
</dbReference>
<dbReference type="GO" id="GO:0006032">
    <property type="term" value="P:chitin catabolic process"/>
    <property type="evidence" value="ECO:0007669"/>
    <property type="project" value="UniProtKB-KW"/>
</dbReference>
<sequence>MAAAGLDLIFVILMFVYLPVMQRLNAAVSCSPFTTNVGFSGALEDRTRPEIQSLRSEADIRSEYAKDGKEFCPLNVCCSKFGFCGTTTEFCQDGCQSGCDAIRRPSSFSSCGGTSSSGRYVGYYESWTTRKACDRVHPSNINIKPWTHLIFSFALINEADMTITSMHPDDKELYIAFNGLKQKKPSLKTYIAVGGWDAGGKIFSNMVRFPGTRKSFIDSAIGLMYKYGFDGIDIDWEYPVADDRGGSPADYKNFVTFLKELKDACGSKYGLTATIPASYWYLKGFDIAEMQKHVDWFHMMTYDIHGVWDGNKISRGMDLLWRNNIDPSKVLLGLGFYGRSFQLADASCNTPGCQFSKEGGPESGGADAGMCTGTRGVLSDYEINRILKFNSPEVSYDATAGVKWITWDKDQWVSYDDATTLKQKADLANSMCLGGTFAWAVDLGGPGTLKTPNNMRQGEIGLDGASMDGGSGGSGDVYISPEIYDNDNPQVSCVPPCNLIMPPWTLPTPTTISFPPYITSLEVVWTTTTTITLSNGAISTSTGISRTIQTTTLTIPPVTTSVIEMWNWNITEASATYTEYTLTSSVAPAPFIITNDPNPESSAGNSQPVATRTITPPPYPYSFDTTQKTNLPVITFDVGPPSPKCTSGCGHKCKRFCQGQCQTNCDDGGDDFIDPKDPDPPKVDQCRGPDCHRGKCTGPLCVQYGCKGEDCDVGICVGPRCIPGACSGPNCEKGFCVGPGCIPSGCVGAHCGYDGRCFGPQCISFGCFGQDCSSIGTCTGRKCTPVTCTGPQCQRGVCKGPNCDQGEDECKEKQKAPYCTETVIEDESTSTTQTDCKTVTACSAEPTTITTTIASDASEELDCVYTPAPVADDRLDAIASEIVSRLEERDASRFDDVGTTETISTPTSTTTPTANPTPSVVSYDCKGSILCPSFYNLRAFCDQAKAYLVGNQVYKTSLKDGGGSCYTDGWNAGTGCGVFLQGENCEMTGDQMAANLEEAVGPVDPYIFPMAACLPSITFGFATQAGHHLLTGKWLTMKSPLAMGITPRRY</sequence>
<evidence type="ECO:0000256" key="7">
    <source>
        <dbReference type="ARBA" id="ARBA00023026"/>
    </source>
</evidence>
<dbReference type="PROSITE" id="PS51910">
    <property type="entry name" value="GH18_2"/>
    <property type="match status" value="1"/>
</dbReference>
<keyword evidence="14" id="KW-0732">Signal</keyword>
<evidence type="ECO:0000256" key="9">
    <source>
        <dbReference type="ARBA" id="ARBA00023295"/>
    </source>
</evidence>
<dbReference type="RefSeq" id="XP_002846368.1">
    <property type="nucleotide sequence ID" value="XM_002846322.1"/>
</dbReference>
<dbReference type="GO" id="GO:0008061">
    <property type="term" value="F:chitin binding"/>
    <property type="evidence" value="ECO:0007669"/>
    <property type="project" value="UniProtKB-UniRule"/>
</dbReference>
<feature type="compositionally biased region" description="Low complexity" evidence="13">
    <location>
        <begin position="899"/>
        <end position="917"/>
    </location>
</feature>
<evidence type="ECO:0000256" key="5">
    <source>
        <dbReference type="ARBA" id="ARBA00022801"/>
    </source>
</evidence>
<evidence type="ECO:0000256" key="4">
    <source>
        <dbReference type="ARBA" id="ARBA00022669"/>
    </source>
</evidence>
<evidence type="ECO:0000256" key="6">
    <source>
        <dbReference type="ARBA" id="ARBA00023024"/>
    </source>
</evidence>
<dbReference type="SMART" id="SM00270">
    <property type="entry name" value="ChtBD1"/>
    <property type="match status" value="1"/>
</dbReference>
<dbReference type="SUPFAM" id="SSF57016">
    <property type="entry name" value="Plant lectins/antimicrobial peptides"/>
    <property type="match status" value="1"/>
</dbReference>
<evidence type="ECO:0000256" key="10">
    <source>
        <dbReference type="ARBA" id="ARBA00023326"/>
    </source>
</evidence>
<dbReference type="EMBL" id="DS995704">
    <property type="protein sequence ID" value="EEQ31286.1"/>
    <property type="molecule type" value="Genomic_DNA"/>
</dbReference>
<dbReference type="OrthoDB" id="4186705at2759"/>
<dbReference type="InterPro" id="IPR029070">
    <property type="entry name" value="Chitinase_insertion_sf"/>
</dbReference>
<dbReference type="InterPro" id="IPR018371">
    <property type="entry name" value="Chitin-binding_1_CS"/>
</dbReference>
<evidence type="ECO:0000256" key="12">
    <source>
        <dbReference type="RuleBase" id="RU000489"/>
    </source>
</evidence>
<dbReference type="AlphaFoldDB" id="C5FN50"/>
<dbReference type="InterPro" id="IPR036861">
    <property type="entry name" value="Endochitinase-like_sf"/>
</dbReference>
<keyword evidence="8" id="KW-0119">Carbohydrate metabolism</keyword>
<accession>C5FN50</accession>
<dbReference type="SUPFAM" id="SSF51445">
    <property type="entry name" value="(Trans)glycosidases"/>
    <property type="match status" value="1"/>
</dbReference>
<dbReference type="PROSITE" id="PS01095">
    <property type="entry name" value="GH18_1"/>
    <property type="match status" value="1"/>
</dbReference>
<evidence type="ECO:0000256" key="3">
    <source>
        <dbReference type="ARBA" id="ARBA00012729"/>
    </source>
</evidence>
<feature type="chain" id="PRO_5002949556" description="chitinase" evidence="14">
    <location>
        <begin position="23"/>
        <end position="1050"/>
    </location>
</feature>
<dbReference type="SMART" id="SM00636">
    <property type="entry name" value="Glyco_18"/>
    <property type="match status" value="1"/>
</dbReference>
<dbReference type="CDD" id="cd00035">
    <property type="entry name" value="ChtBD1"/>
    <property type="match status" value="1"/>
</dbReference>